<protein>
    <recommendedName>
        <fullName evidence="3">Lipoprotein</fullName>
    </recommendedName>
</protein>
<name>A0A4U1BWQ9_9SPHI</name>
<dbReference type="AlphaFoldDB" id="A0A4U1BWQ9"/>
<evidence type="ECO:0000313" key="2">
    <source>
        <dbReference type="Proteomes" id="UP000308181"/>
    </source>
</evidence>
<evidence type="ECO:0000313" key="1">
    <source>
        <dbReference type="EMBL" id="TKB95540.1"/>
    </source>
</evidence>
<organism evidence="1 2">
    <name type="scientific">Pedobacter cryophilus</name>
    <dbReference type="NCBI Taxonomy" id="2571271"/>
    <lineage>
        <taxon>Bacteria</taxon>
        <taxon>Pseudomonadati</taxon>
        <taxon>Bacteroidota</taxon>
        <taxon>Sphingobacteriia</taxon>
        <taxon>Sphingobacteriales</taxon>
        <taxon>Sphingobacteriaceae</taxon>
        <taxon>Pedobacter</taxon>
    </lineage>
</organism>
<gene>
    <name evidence="1" type="ORF">FA046_16195</name>
</gene>
<comment type="caution">
    <text evidence="1">The sequence shown here is derived from an EMBL/GenBank/DDBJ whole genome shotgun (WGS) entry which is preliminary data.</text>
</comment>
<reference evidence="1 2" key="1">
    <citation type="submission" date="2019-04" db="EMBL/GenBank/DDBJ databases">
        <title>Pedobacter sp. AR-3-17 sp. nov., isolated from Arctic soil.</title>
        <authorList>
            <person name="Dahal R.H."/>
            <person name="Kim D.-U."/>
        </authorList>
    </citation>
    <scope>NUCLEOTIDE SEQUENCE [LARGE SCALE GENOMIC DNA]</scope>
    <source>
        <strain evidence="1 2">AR-3-17</strain>
    </source>
</reference>
<evidence type="ECO:0008006" key="3">
    <source>
        <dbReference type="Google" id="ProtNLM"/>
    </source>
</evidence>
<keyword evidence="2" id="KW-1185">Reference proteome</keyword>
<proteinExistence type="predicted"/>
<accession>A0A4U1BWQ9</accession>
<dbReference type="EMBL" id="SWBP01000008">
    <property type="protein sequence ID" value="TKB95540.1"/>
    <property type="molecule type" value="Genomic_DNA"/>
</dbReference>
<sequence length="138" mass="16266">MSFKRQIRIIISFSLLLFSCKNKVEVNIPFNFHQNGSSNIDFKIDTISKKKVYNIYLSKAYFISMKEKLIGFTKEIHEKPYINYNLIRKAINIPKTEEINANYSFYAVVQVNESTFKKIPIKLSGFTMIDFEYPIKEN</sequence>
<dbReference type="PROSITE" id="PS51257">
    <property type="entry name" value="PROKAR_LIPOPROTEIN"/>
    <property type="match status" value="1"/>
</dbReference>
<dbReference type="RefSeq" id="WP_136827586.1">
    <property type="nucleotide sequence ID" value="NZ_SWBP01000008.1"/>
</dbReference>
<dbReference type="Proteomes" id="UP000308181">
    <property type="component" value="Unassembled WGS sequence"/>
</dbReference>